<evidence type="ECO:0000313" key="2">
    <source>
        <dbReference type="EMBL" id="CAI3984776.1"/>
    </source>
</evidence>
<reference evidence="3" key="2">
    <citation type="submission" date="2024-04" db="EMBL/GenBank/DDBJ databases">
        <authorList>
            <person name="Chen Y."/>
            <person name="Shah S."/>
            <person name="Dougan E. K."/>
            <person name="Thang M."/>
            <person name="Chan C."/>
        </authorList>
    </citation>
    <scope>NUCLEOTIDE SEQUENCE [LARGE SCALE GENOMIC DNA]</scope>
</reference>
<accession>A0A9P1C6N7</accession>
<comment type="caution">
    <text evidence="2">The sequence shown here is derived from an EMBL/GenBank/DDBJ whole genome shotgun (WGS) entry which is preliminary data.</text>
</comment>
<proteinExistence type="predicted"/>
<organism evidence="2">
    <name type="scientific">Cladocopium goreaui</name>
    <dbReference type="NCBI Taxonomy" id="2562237"/>
    <lineage>
        <taxon>Eukaryota</taxon>
        <taxon>Sar</taxon>
        <taxon>Alveolata</taxon>
        <taxon>Dinophyceae</taxon>
        <taxon>Suessiales</taxon>
        <taxon>Symbiodiniaceae</taxon>
        <taxon>Cladocopium</taxon>
    </lineage>
</organism>
<dbReference type="EMBL" id="CAMXCT010000916">
    <property type="protein sequence ID" value="CAI3984776.1"/>
    <property type="molecule type" value="Genomic_DNA"/>
</dbReference>
<evidence type="ECO:0000313" key="3">
    <source>
        <dbReference type="EMBL" id="CAL1138151.1"/>
    </source>
</evidence>
<sequence length="332" mass="37754">MAASLSKARARRIPRDVSSSDESSHEVLEDANILPRQFSLMSPRLPRLHSIKGPFKLVLGGILVDPPRSRTRWTPFKLIERLPGQLHGQFRFNCDEGYVCRPLTLVSGGDTSGAWRKVYSSVEYPRLVFKLMPSTEDMSYTTERSVPLGKCLDYTAQFVQEFHCWVSLCESEKPEGAPHRTVQQVHFHILVCERLVPLLRADLQGLDSEEVAYRLALAIAGASQRGFRLRDCGKSNWGFGMRICRLVPLLLDGNSWVRLEPDDPLFGKWPPKKLIGSFWPLLAEIHPQAASEIEQQVYWPVGGTQFDAERICAFLLRRLAGLDEPQQWNPFR</sequence>
<protein>
    <submittedName>
        <fullName evidence="2">Uncharacterized protein</fullName>
    </submittedName>
</protein>
<evidence type="ECO:0000313" key="4">
    <source>
        <dbReference type="Proteomes" id="UP001152797"/>
    </source>
</evidence>
<reference evidence="2" key="1">
    <citation type="submission" date="2022-10" db="EMBL/GenBank/DDBJ databases">
        <authorList>
            <person name="Chen Y."/>
            <person name="Dougan E. K."/>
            <person name="Chan C."/>
            <person name="Rhodes N."/>
            <person name="Thang M."/>
        </authorList>
    </citation>
    <scope>NUCLEOTIDE SEQUENCE</scope>
</reference>
<name>A0A9P1C6N7_9DINO</name>
<keyword evidence="4" id="KW-1185">Reference proteome</keyword>
<dbReference type="AlphaFoldDB" id="A0A9P1C6N7"/>
<dbReference type="EMBL" id="CAMXCT030000916">
    <property type="protein sequence ID" value="CAL4772088.1"/>
    <property type="molecule type" value="Genomic_DNA"/>
</dbReference>
<gene>
    <name evidence="2" type="ORF">C1SCF055_LOCUS12292</name>
</gene>
<feature type="region of interest" description="Disordered" evidence="1">
    <location>
        <begin position="1"/>
        <end position="24"/>
    </location>
</feature>
<dbReference type="Proteomes" id="UP001152797">
    <property type="component" value="Unassembled WGS sequence"/>
</dbReference>
<evidence type="ECO:0000256" key="1">
    <source>
        <dbReference type="SAM" id="MobiDB-lite"/>
    </source>
</evidence>
<dbReference type="EMBL" id="CAMXCT020000916">
    <property type="protein sequence ID" value="CAL1138151.1"/>
    <property type="molecule type" value="Genomic_DNA"/>
</dbReference>